<accession>A0ABT6NAH1</accession>
<keyword evidence="3" id="KW-1185">Reference proteome</keyword>
<keyword evidence="1" id="KW-0472">Membrane</keyword>
<protein>
    <recommendedName>
        <fullName evidence="4">DUF2628 domain-containing protein</fullName>
    </recommendedName>
</protein>
<keyword evidence="1" id="KW-0812">Transmembrane</keyword>
<gene>
    <name evidence="2" type="ORF">QE109_04645</name>
</gene>
<feature type="transmembrane region" description="Helical" evidence="1">
    <location>
        <begin position="177"/>
        <end position="198"/>
    </location>
</feature>
<reference evidence="2 3" key="1">
    <citation type="submission" date="2023-04" db="EMBL/GenBank/DDBJ databases">
        <title>Fusibacter bizertensis strain WBS, isolated from littoral bottom sediments of the Arctic seas - biochemical and genomic analysis.</title>
        <authorList>
            <person name="Brioukhanov A.L."/>
        </authorList>
    </citation>
    <scope>NUCLEOTIDE SEQUENCE [LARGE SCALE GENOMIC DNA]</scope>
    <source>
        <strain evidence="2 3">WBS</strain>
    </source>
</reference>
<feature type="transmembrane region" description="Helical" evidence="1">
    <location>
        <begin position="58"/>
        <end position="79"/>
    </location>
</feature>
<sequence length="234" mass="27809">MYSIKEKFVNECTAQGYIKSRKGSSTMYKRWIGSYILFVFIQLFILVKYNLLSKYGVLLAYADIALFLPTYVFAINSIFDNLKIKGFKKYNLKNTCVREYFKKQKEDFLNNIFIKKDKSLNFDKLSFYISWCEEMESSRRFEGLFEKAIIAGLTLPIWNKFVEMYLEETSSYSSSEFLKFVLILFIITGFVFIVSLFLKNTIALMYLDYHNTESEEFKGLKRSLKEYFGKHKFE</sequence>
<evidence type="ECO:0008006" key="4">
    <source>
        <dbReference type="Google" id="ProtNLM"/>
    </source>
</evidence>
<proteinExistence type="predicted"/>
<evidence type="ECO:0000313" key="3">
    <source>
        <dbReference type="Proteomes" id="UP001158045"/>
    </source>
</evidence>
<keyword evidence="1" id="KW-1133">Transmembrane helix</keyword>
<comment type="caution">
    <text evidence="2">The sequence shown here is derived from an EMBL/GenBank/DDBJ whole genome shotgun (WGS) entry which is preliminary data.</text>
</comment>
<evidence type="ECO:0000313" key="2">
    <source>
        <dbReference type="EMBL" id="MDH8677422.1"/>
    </source>
</evidence>
<evidence type="ECO:0000256" key="1">
    <source>
        <dbReference type="SAM" id="Phobius"/>
    </source>
</evidence>
<name>A0ABT6NAH1_9FIRM</name>
<dbReference type="Proteomes" id="UP001158045">
    <property type="component" value="Unassembled WGS sequence"/>
</dbReference>
<dbReference type="EMBL" id="JARYZI010000002">
    <property type="protein sequence ID" value="MDH8677422.1"/>
    <property type="molecule type" value="Genomic_DNA"/>
</dbReference>
<dbReference type="RefSeq" id="WP_281093236.1">
    <property type="nucleotide sequence ID" value="NZ_JARYZI010000002.1"/>
</dbReference>
<organism evidence="2 3">
    <name type="scientific">Fusibacter bizertensis</name>
    <dbReference type="NCBI Taxonomy" id="1488331"/>
    <lineage>
        <taxon>Bacteria</taxon>
        <taxon>Bacillati</taxon>
        <taxon>Bacillota</taxon>
        <taxon>Clostridia</taxon>
        <taxon>Eubacteriales</taxon>
        <taxon>Eubacteriales Family XII. Incertae Sedis</taxon>
        <taxon>Fusibacter</taxon>
    </lineage>
</organism>
<feature type="transmembrane region" description="Helical" evidence="1">
    <location>
        <begin position="31"/>
        <end position="52"/>
    </location>
</feature>